<dbReference type="GO" id="GO:0005783">
    <property type="term" value="C:endoplasmic reticulum"/>
    <property type="evidence" value="ECO:0007669"/>
    <property type="project" value="UniProtKB-SubCell"/>
</dbReference>
<dbReference type="KEGG" id="spar:SPRG_00508"/>
<dbReference type="Pfam" id="PF00173">
    <property type="entry name" value="Cyt-b5"/>
    <property type="match status" value="2"/>
</dbReference>
<evidence type="ECO:0000256" key="1">
    <source>
        <dbReference type="ARBA" id="ARBA00004240"/>
    </source>
</evidence>
<dbReference type="SUPFAM" id="SSF55856">
    <property type="entry name" value="Cytochrome b5-like heme/steroid binding domain"/>
    <property type="match status" value="2"/>
</dbReference>
<reference evidence="8 9" key="1">
    <citation type="journal article" date="2013" name="PLoS Genet.">
        <title>Distinctive expansion of potential virulence genes in the genome of the oomycete fish pathogen Saprolegnia parasitica.</title>
        <authorList>
            <person name="Jiang R.H."/>
            <person name="de Bruijn I."/>
            <person name="Haas B.J."/>
            <person name="Belmonte R."/>
            <person name="Lobach L."/>
            <person name="Christie J."/>
            <person name="van den Ackerveken G."/>
            <person name="Bottin A."/>
            <person name="Bulone V."/>
            <person name="Diaz-Moreno S.M."/>
            <person name="Dumas B."/>
            <person name="Fan L."/>
            <person name="Gaulin E."/>
            <person name="Govers F."/>
            <person name="Grenville-Briggs L.J."/>
            <person name="Horner N.R."/>
            <person name="Levin J.Z."/>
            <person name="Mammella M."/>
            <person name="Meijer H.J."/>
            <person name="Morris P."/>
            <person name="Nusbaum C."/>
            <person name="Oome S."/>
            <person name="Phillips A.J."/>
            <person name="van Rooyen D."/>
            <person name="Rzeszutek E."/>
            <person name="Saraiva M."/>
            <person name="Secombes C.J."/>
            <person name="Seidl M.F."/>
            <person name="Snel B."/>
            <person name="Stassen J.H."/>
            <person name="Sykes S."/>
            <person name="Tripathy S."/>
            <person name="van den Berg H."/>
            <person name="Vega-Arreguin J.C."/>
            <person name="Wawra S."/>
            <person name="Young S.K."/>
            <person name="Zeng Q."/>
            <person name="Dieguez-Uribeondo J."/>
            <person name="Russ C."/>
            <person name="Tyler B.M."/>
            <person name="van West P."/>
        </authorList>
    </citation>
    <scope>NUCLEOTIDE SEQUENCE [LARGE SCALE GENOMIC DNA]</scope>
    <source>
        <strain evidence="8 9">CBS 223.65</strain>
    </source>
</reference>
<evidence type="ECO:0000256" key="4">
    <source>
        <dbReference type="ARBA" id="ARBA00022824"/>
    </source>
</evidence>
<comment type="similarity">
    <text evidence="6">Belongs to the cytochrome b5 family. MAPR subfamily.</text>
</comment>
<comment type="subcellular location">
    <subcellularLocation>
        <location evidence="1">Endoplasmic reticulum</location>
    </subcellularLocation>
</comment>
<evidence type="ECO:0000256" key="5">
    <source>
        <dbReference type="ARBA" id="ARBA00023004"/>
    </source>
</evidence>
<accession>A0A067D2Q0</accession>
<evidence type="ECO:0000313" key="9">
    <source>
        <dbReference type="Proteomes" id="UP000030745"/>
    </source>
</evidence>
<dbReference type="InterPro" id="IPR001199">
    <property type="entry name" value="Cyt_B5-like_heme/steroid-bd"/>
</dbReference>
<dbReference type="FunFam" id="3.10.120.10:FF:000003">
    <property type="entry name" value="membrane-associated progesterone receptor component 1"/>
    <property type="match status" value="1"/>
</dbReference>
<evidence type="ECO:0000256" key="3">
    <source>
        <dbReference type="ARBA" id="ARBA00022723"/>
    </source>
</evidence>
<keyword evidence="2" id="KW-0349">Heme</keyword>
<dbReference type="OrthoDB" id="547796at2759"/>
<dbReference type="STRING" id="695850.A0A067D2Q0"/>
<dbReference type="InterPro" id="IPR036400">
    <property type="entry name" value="Cyt_B5-like_heme/steroid_sf"/>
</dbReference>
<evidence type="ECO:0000256" key="2">
    <source>
        <dbReference type="ARBA" id="ARBA00022617"/>
    </source>
</evidence>
<dbReference type="GO" id="GO:0046872">
    <property type="term" value="F:metal ion binding"/>
    <property type="evidence" value="ECO:0007669"/>
    <property type="project" value="UniProtKB-KW"/>
</dbReference>
<evidence type="ECO:0000256" key="6">
    <source>
        <dbReference type="ARBA" id="ARBA00038357"/>
    </source>
</evidence>
<dbReference type="PANTHER" id="PTHR10281">
    <property type="entry name" value="MEMBRANE-ASSOCIATED PROGESTERONE RECEPTOR COMPONENT-RELATED"/>
    <property type="match status" value="1"/>
</dbReference>
<dbReference type="VEuPathDB" id="FungiDB:SPRG_00508"/>
<proteinExistence type="inferred from homology"/>
<keyword evidence="9" id="KW-1185">Reference proteome</keyword>
<dbReference type="GeneID" id="24123147"/>
<dbReference type="GO" id="GO:0016020">
    <property type="term" value="C:membrane"/>
    <property type="evidence" value="ECO:0007669"/>
    <property type="project" value="TreeGrafter"/>
</dbReference>
<dbReference type="RefSeq" id="XP_012193992.1">
    <property type="nucleotide sequence ID" value="XM_012338602.1"/>
</dbReference>
<protein>
    <recommendedName>
        <fullName evidence="7">Cytochrome b5 heme-binding domain-containing protein</fullName>
    </recommendedName>
</protein>
<sequence length="250" mass="27373">MDALLSTETVLAVAIAVVVIAIVQRVFAPAPPAPTPPLTPAPEKPAIVARYFTLDELRPFNGENGKPIYVAIKGDVYDVSTKADFYGPGAGYHLFAGRETARALAKMSFEAADLDNTDISELNFMEKEVLNDWIVKFRDFNSYPIVGRVLMQKDMTRDELATYTTMPIYVAVKGTIYDVTIGGADHYGPNGGYKLFAGKDASRALALMSFDAINLENPHLDDLNETQTKTLNDWEAKFAAKYGVVGKLLP</sequence>
<feature type="domain" description="Cytochrome b5 heme-binding" evidence="7">
    <location>
        <begin position="52"/>
        <end position="150"/>
    </location>
</feature>
<dbReference type="Proteomes" id="UP000030745">
    <property type="component" value="Unassembled WGS sequence"/>
</dbReference>
<keyword evidence="5" id="KW-0408">Iron</keyword>
<name>A0A067D2Q0_SAPPC</name>
<dbReference type="SMART" id="SM01117">
    <property type="entry name" value="Cyt-b5"/>
    <property type="match status" value="2"/>
</dbReference>
<feature type="non-terminal residue" evidence="8">
    <location>
        <position position="1"/>
    </location>
</feature>
<organism evidence="8 9">
    <name type="scientific">Saprolegnia parasitica (strain CBS 223.65)</name>
    <dbReference type="NCBI Taxonomy" id="695850"/>
    <lineage>
        <taxon>Eukaryota</taxon>
        <taxon>Sar</taxon>
        <taxon>Stramenopiles</taxon>
        <taxon>Oomycota</taxon>
        <taxon>Saprolegniomycetes</taxon>
        <taxon>Saprolegniales</taxon>
        <taxon>Saprolegniaceae</taxon>
        <taxon>Saprolegnia</taxon>
    </lineage>
</organism>
<keyword evidence="3" id="KW-0479">Metal-binding</keyword>
<dbReference type="InterPro" id="IPR050577">
    <property type="entry name" value="MAPR/NEUFC/NENF-like"/>
</dbReference>
<feature type="domain" description="Cytochrome b5 heme-binding" evidence="7">
    <location>
        <begin position="155"/>
        <end position="249"/>
    </location>
</feature>
<evidence type="ECO:0000259" key="7">
    <source>
        <dbReference type="SMART" id="SM01117"/>
    </source>
</evidence>
<dbReference type="EMBL" id="KK583189">
    <property type="protein sequence ID" value="KDO35760.1"/>
    <property type="molecule type" value="Genomic_DNA"/>
</dbReference>
<dbReference type="AlphaFoldDB" id="A0A067D2Q0"/>
<dbReference type="Gene3D" id="3.10.120.10">
    <property type="entry name" value="Cytochrome b5-like heme/steroid binding domain"/>
    <property type="match status" value="2"/>
</dbReference>
<dbReference type="OMA" id="FAGRECG"/>
<evidence type="ECO:0000313" key="8">
    <source>
        <dbReference type="EMBL" id="KDO35760.1"/>
    </source>
</evidence>
<gene>
    <name evidence="8" type="ORF">SPRG_00508</name>
</gene>
<keyword evidence="4" id="KW-0256">Endoplasmic reticulum</keyword>
<dbReference type="PANTHER" id="PTHR10281:SF72">
    <property type="entry name" value="NEUDESIN"/>
    <property type="match status" value="1"/>
</dbReference>